<keyword evidence="2 7" id="KW-0732">Signal</keyword>
<organism evidence="10 11">
    <name type="scientific">Candidatus Magnetobacterium casense</name>
    <dbReference type="NCBI Taxonomy" id="1455061"/>
    <lineage>
        <taxon>Bacteria</taxon>
        <taxon>Pseudomonadati</taxon>
        <taxon>Nitrospirota</taxon>
        <taxon>Thermodesulfovibrionia</taxon>
        <taxon>Thermodesulfovibrionales</taxon>
        <taxon>Candidatus Magnetobacteriaceae</taxon>
        <taxon>Candidatus Magnetobacterium</taxon>
    </lineage>
</organism>
<dbReference type="InterPro" id="IPR012910">
    <property type="entry name" value="Plug_dom"/>
</dbReference>
<feature type="domain" description="TonB-dependent receptor plug" evidence="9">
    <location>
        <begin position="53"/>
        <end position="160"/>
    </location>
</feature>
<dbReference type="Pfam" id="PF07715">
    <property type="entry name" value="Plug"/>
    <property type="match status" value="1"/>
</dbReference>
<evidence type="ECO:0000256" key="5">
    <source>
        <dbReference type="PROSITE-ProRule" id="PRU01360"/>
    </source>
</evidence>
<evidence type="ECO:0000256" key="4">
    <source>
        <dbReference type="ARBA" id="ARBA00023065"/>
    </source>
</evidence>
<sequence>MRRRAETLTIIAATIMSLLMTGPTYAEDADKDKVTQQSLEEIVVSGSRESEPLKEMPKGIGVIKKEEITSVKPAQPTEILNRIPGVWVAPTAGEGHMTAIRQPLNTNAMYLYLEDGIPIRSTGFFNHNALYEMNLPGAERIEVIKGPSTALYGSDAIGGTINVLTRPSPANPEFDINPEVGGYGWYRLLANGGTTWGDNGFRVGLNVTHSDGWRQRTAYDRQGGTVRWDSVLSGTATLKTVISFFDIDQKTGGANGLLKADYEQKPYYNYHTFDFRKVKAFRASTEFEKDLGGGSTVSFIPYFRHNEMKLLPGWGIFKAGNNYYGYESDTQFYSLGVMSKYRHDFSALRTRLIAGVDLDYSPGQYGERRLQAFKTGDQFTSYSFVSSTTNNYDFDATFKEISPYVQTETTPVEKMRVTIGVRYDNLSYAYSTNLQANNNRPDNTDRYFSHISPKVGVTYEFAPELNAFASYTNGFRVPSATDLFRGSSGTASTSVKLKPIKVDSYEAGFRGIISDVVSYEVSAYIMQKRDDLVSFSPATNVTQRLNAGKTEHKGVEIGIGIQPIKELRLDSSYSHATHRYKDYVVSSAVNYSGKEMALAPRDIVDTRLAYIPALLNGGRMEVEWISLGRYWLNDANTERYSGHDVFNLRLSYNMTKQWELYGRLMNLANKLYAYTATKGGSDAALYCPGAPRTLFVGAT</sequence>
<comment type="similarity">
    <text evidence="5 6">Belongs to the TonB-dependent receptor family.</text>
</comment>
<dbReference type="PANTHER" id="PTHR32552">
    <property type="entry name" value="FERRICHROME IRON RECEPTOR-RELATED"/>
    <property type="match status" value="1"/>
</dbReference>
<dbReference type="InterPro" id="IPR039426">
    <property type="entry name" value="TonB-dep_rcpt-like"/>
</dbReference>
<accession>A0ABS6S002</accession>
<keyword evidence="5" id="KW-0812">Transmembrane</keyword>
<keyword evidence="3" id="KW-0408">Iron</keyword>
<evidence type="ECO:0000259" key="9">
    <source>
        <dbReference type="Pfam" id="PF07715"/>
    </source>
</evidence>
<evidence type="ECO:0000256" key="6">
    <source>
        <dbReference type="RuleBase" id="RU003357"/>
    </source>
</evidence>
<dbReference type="PROSITE" id="PS52016">
    <property type="entry name" value="TONB_DEPENDENT_REC_3"/>
    <property type="match status" value="1"/>
</dbReference>
<reference evidence="10 11" key="1">
    <citation type="journal article" date="2020" name="J Geophys Res Biogeosci">
        <title>Magnetotaxis as an Adaptation to Enable Bacterial Shuttling of Microbial Sulfur and Sulfur Cycling Across Aquatic Oxic#Anoxic Interfaces.</title>
        <authorList>
            <person name="Li J."/>
            <person name="Liu P."/>
            <person name="Wang J."/>
            <person name="Roberts A.P."/>
            <person name="Pan Y."/>
        </authorList>
    </citation>
    <scope>NUCLEOTIDE SEQUENCE [LARGE SCALE GENOMIC DNA]</scope>
    <source>
        <strain evidence="10 11">MYR-1_YQ</strain>
    </source>
</reference>
<dbReference type="RefSeq" id="WP_218252535.1">
    <property type="nucleotide sequence ID" value="NZ_JABXWD010000166.1"/>
</dbReference>
<keyword evidence="5 6" id="KW-0472">Membrane</keyword>
<evidence type="ECO:0000256" key="2">
    <source>
        <dbReference type="ARBA" id="ARBA00022729"/>
    </source>
</evidence>
<gene>
    <name evidence="10" type="ORF">HWQ67_09935</name>
</gene>
<evidence type="ECO:0000313" key="11">
    <source>
        <dbReference type="Proteomes" id="UP001196980"/>
    </source>
</evidence>
<comment type="subcellular location">
    <subcellularLocation>
        <location evidence="5">Cell outer membrane</location>
        <topology evidence="5">Multi-pass membrane protein</topology>
    </subcellularLocation>
</comment>
<evidence type="ECO:0000259" key="8">
    <source>
        <dbReference type="Pfam" id="PF00593"/>
    </source>
</evidence>
<dbReference type="InterPro" id="IPR000531">
    <property type="entry name" value="Beta-barrel_TonB"/>
</dbReference>
<keyword evidence="4" id="KW-0406">Ion transport</keyword>
<evidence type="ECO:0000313" key="10">
    <source>
        <dbReference type="EMBL" id="MBV6341905.1"/>
    </source>
</evidence>
<keyword evidence="10" id="KW-0675">Receptor</keyword>
<evidence type="ECO:0000256" key="3">
    <source>
        <dbReference type="ARBA" id="ARBA00023004"/>
    </source>
</evidence>
<dbReference type="PANTHER" id="PTHR32552:SF68">
    <property type="entry name" value="FERRICHROME OUTER MEMBRANE TRANSPORTER_PHAGE RECEPTOR"/>
    <property type="match status" value="1"/>
</dbReference>
<name>A0ABS6S002_9BACT</name>
<dbReference type="Proteomes" id="UP001196980">
    <property type="component" value="Unassembled WGS sequence"/>
</dbReference>
<keyword evidence="6" id="KW-0798">TonB box</keyword>
<comment type="caution">
    <text evidence="10">The sequence shown here is derived from an EMBL/GenBank/DDBJ whole genome shotgun (WGS) entry which is preliminary data.</text>
</comment>
<dbReference type="EMBL" id="JABXWD010000166">
    <property type="protein sequence ID" value="MBV6341905.1"/>
    <property type="molecule type" value="Genomic_DNA"/>
</dbReference>
<evidence type="ECO:0000256" key="1">
    <source>
        <dbReference type="ARBA" id="ARBA00022496"/>
    </source>
</evidence>
<feature type="signal peptide" evidence="7">
    <location>
        <begin position="1"/>
        <end position="26"/>
    </location>
</feature>
<dbReference type="Pfam" id="PF00593">
    <property type="entry name" value="TonB_dep_Rec_b-barrel"/>
    <property type="match status" value="1"/>
</dbReference>
<feature type="domain" description="TonB-dependent receptor-like beta-barrel" evidence="8">
    <location>
        <begin position="245"/>
        <end position="667"/>
    </location>
</feature>
<evidence type="ECO:0000256" key="7">
    <source>
        <dbReference type="SAM" id="SignalP"/>
    </source>
</evidence>
<keyword evidence="11" id="KW-1185">Reference proteome</keyword>
<protein>
    <submittedName>
        <fullName evidence="10">TonB-dependent receptor</fullName>
    </submittedName>
</protein>
<keyword evidence="5" id="KW-1134">Transmembrane beta strand</keyword>
<dbReference type="CDD" id="cd01347">
    <property type="entry name" value="ligand_gated_channel"/>
    <property type="match status" value="1"/>
</dbReference>
<feature type="chain" id="PRO_5046937771" evidence="7">
    <location>
        <begin position="27"/>
        <end position="699"/>
    </location>
</feature>
<keyword evidence="1" id="KW-0410">Iron transport</keyword>
<feature type="non-terminal residue" evidence="10">
    <location>
        <position position="699"/>
    </location>
</feature>
<keyword evidence="5" id="KW-0998">Cell outer membrane</keyword>
<proteinExistence type="inferred from homology"/>
<keyword evidence="5" id="KW-0813">Transport</keyword>